<dbReference type="InterPro" id="IPR003010">
    <property type="entry name" value="C-N_Hydrolase"/>
</dbReference>
<accession>A0A8D5K1A6</accession>
<dbReference type="AlphaFoldDB" id="A0A8D5K1A6"/>
<keyword evidence="3 7" id="KW-0436">Ligase</keyword>
<dbReference type="GO" id="GO:0005737">
    <property type="term" value="C:cytoplasm"/>
    <property type="evidence" value="ECO:0007669"/>
    <property type="project" value="InterPro"/>
</dbReference>
<protein>
    <recommendedName>
        <fullName evidence="7 8">Glutamine-dependent NAD(+) synthetase</fullName>
        <ecNumber evidence="7 8">6.3.5.1</ecNumber>
    </recommendedName>
    <alternativeName>
        <fullName evidence="7 8">NAD(+) synthase [glutamine-hydrolyzing]</fullName>
    </alternativeName>
</protein>
<comment type="caution">
    <text evidence="7">Lacks conserved residue(s) required for the propagation of feature annotation.</text>
</comment>
<dbReference type="GO" id="GO:0003952">
    <property type="term" value="F:NAD+ synthase (glutamine-hydrolyzing) activity"/>
    <property type="evidence" value="ECO:0007669"/>
    <property type="project" value="UniProtKB-UniRule"/>
</dbReference>
<feature type="binding site" evidence="7">
    <location>
        <begin position="290"/>
        <end position="297"/>
    </location>
    <ligand>
        <name>ATP</name>
        <dbReference type="ChEBI" id="CHEBI:30616"/>
    </ligand>
</feature>
<keyword evidence="5 7" id="KW-0067">ATP-binding</keyword>
<evidence type="ECO:0000256" key="8">
    <source>
        <dbReference type="PIRNR" id="PIRNR006630"/>
    </source>
</evidence>
<dbReference type="EC" id="6.3.5.1" evidence="7 8"/>
<feature type="binding site" evidence="7">
    <location>
        <position position="512"/>
    </location>
    <ligand>
        <name>deamido-NAD(+)</name>
        <dbReference type="ChEBI" id="CHEBI:58437"/>
        <note>ligand shared between two neighboring subunits</note>
    </ligand>
</feature>
<sequence length="543" mass="58960">MSESIRLAIAQINCTVGDMSGNSAKILASAMQAAKSNASLLITPELSLCGYPPEDLLLRDDFLQVCEIELQRLAAALPDITVLVGHPHKEHGNCYNAASVLQAGKVVATYHKHILPNHSVFDEVRYFATGNDALVIEHQGVKFGVLICADVWEAAPAKLSKQAGAEALLVLNASPYHMDKQASRHEVAASRVAETGLPIVYANLVGGQDELVFDGGSFVLDRDGVLVQQLPAFDEAFALVEIDTSQKNRVNPQPANIVPELSIDASVYQALSVGLRDYIHKNGFPSVVLGLSGGIDSALTMAIAVDALGADKVRAVMMPSEFTADISITDAAQMAHGLGVEYTELPIKPLFDGFRATLADEFAGLPFDTAEENLQARIRGMLLMALSNKFGSIVLTTGNKSEMAVGYSTLYGDMAGGFSLLKDVPKTLVYRLAKYRNNISAVIPERIILRAPTAELRHGQTDQDSLPPYEVLDAIMEAYVEHDSSHADIVALGYRLQDVIRVTTLIDRNEYKRRQAPVGVRITQRGFGKDRRHPITSKFAFKY</sequence>
<dbReference type="GO" id="GO:0005524">
    <property type="term" value="F:ATP binding"/>
    <property type="evidence" value="ECO:0007669"/>
    <property type="project" value="UniProtKB-UniRule"/>
</dbReference>
<dbReference type="SUPFAM" id="SSF56317">
    <property type="entry name" value="Carbon-nitrogen hydrolase"/>
    <property type="match status" value="1"/>
</dbReference>
<proteinExistence type="inferred from homology"/>
<evidence type="ECO:0000256" key="2">
    <source>
        <dbReference type="ARBA" id="ARBA00007145"/>
    </source>
</evidence>
<comment type="similarity">
    <text evidence="9">Belongs to the NAD synthetase family.</text>
</comment>
<dbReference type="Proteomes" id="UP000826722">
    <property type="component" value="Chromosome"/>
</dbReference>
<feature type="active site" description="For glutaminase activity" evidence="7">
    <location>
        <position position="112"/>
    </location>
</feature>
<keyword evidence="4 7" id="KW-0547">Nucleotide-binding</keyword>
<dbReference type="SUPFAM" id="SSF52402">
    <property type="entry name" value="Adenine nucleotide alpha hydrolases-like"/>
    <property type="match status" value="1"/>
</dbReference>
<evidence type="ECO:0000256" key="5">
    <source>
        <dbReference type="ARBA" id="ARBA00022840"/>
    </source>
</evidence>
<dbReference type="NCBIfam" id="NF010588">
    <property type="entry name" value="PRK13981.1"/>
    <property type="match status" value="1"/>
</dbReference>
<dbReference type="PANTHER" id="PTHR23090:SF9">
    <property type="entry name" value="GLUTAMINE-DEPENDENT NAD(+) SYNTHETASE"/>
    <property type="match status" value="1"/>
</dbReference>
<keyword evidence="6 7" id="KW-0520">NAD</keyword>
<dbReference type="KEGG" id="mpau:ZMTM_18170"/>
<evidence type="ECO:0000256" key="3">
    <source>
        <dbReference type="ARBA" id="ARBA00022598"/>
    </source>
</evidence>
<gene>
    <name evidence="7 11" type="primary">nadE</name>
    <name evidence="11" type="ORF">ZMTM_18170</name>
</gene>
<organism evidence="11 12">
    <name type="scientific">Methyloradius palustris</name>
    <dbReference type="NCBI Taxonomy" id="2778876"/>
    <lineage>
        <taxon>Bacteria</taxon>
        <taxon>Pseudomonadati</taxon>
        <taxon>Pseudomonadota</taxon>
        <taxon>Betaproteobacteria</taxon>
        <taxon>Nitrosomonadales</taxon>
        <taxon>Methylophilaceae</taxon>
        <taxon>Methyloradius</taxon>
    </lineage>
</organism>
<dbReference type="PANTHER" id="PTHR23090">
    <property type="entry name" value="NH 3 /GLUTAMINE-DEPENDENT NAD + SYNTHETASE"/>
    <property type="match status" value="1"/>
</dbReference>
<feature type="binding site" evidence="7">
    <location>
        <position position="397"/>
    </location>
    <ligand>
        <name>ATP</name>
        <dbReference type="ChEBI" id="CHEBI:30616"/>
    </ligand>
</feature>
<dbReference type="NCBIfam" id="TIGR00552">
    <property type="entry name" value="nadE"/>
    <property type="match status" value="1"/>
</dbReference>
<feature type="binding site" evidence="7">
    <location>
        <position position="174"/>
    </location>
    <ligand>
        <name>L-glutamine</name>
        <dbReference type="ChEBI" id="CHEBI:58359"/>
    </ligand>
</feature>
<dbReference type="UniPathway" id="UPA00253">
    <property type="reaction ID" value="UER00334"/>
</dbReference>
<dbReference type="EMBL" id="AP024110">
    <property type="protein sequence ID" value="BCM25558.1"/>
    <property type="molecule type" value="Genomic_DNA"/>
</dbReference>
<dbReference type="CDD" id="cd00553">
    <property type="entry name" value="NAD_synthase"/>
    <property type="match status" value="1"/>
</dbReference>
<evidence type="ECO:0000259" key="10">
    <source>
        <dbReference type="PROSITE" id="PS50263"/>
    </source>
</evidence>
<dbReference type="GO" id="GO:0009435">
    <property type="term" value="P:NAD+ biosynthetic process"/>
    <property type="evidence" value="ECO:0007669"/>
    <property type="project" value="UniProtKB-UniRule"/>
</dbReference>
<dbReference type="InterPro" id="IPR022310">
    <property type="entry name" value="NAD/GMP_synthase"/>
</dbReference>
<evidence type="ECO:0000256" key="4">
    <source>
        <dbReference type="ARBA" id="ARBA00022741"/>
    </source>
</evidence>
<dbReference type="Pfam" id="PF02540">
    <property type="entry name" value="NAD_synthase"/>
    <property type="match status" value="1"/>
</dbReference>
<dbReference type="FunFam" id="3.40.50.620:FF:000106">
    <property type="entry name" value="Glutamine-dependent NAD(+) synthetase"/>
    <property type="match status" value="1"/>
</dbReference>
<dbReference type="InterPro" id="IPR014445">
    <property type="entry name" value="Gln-dep_NAD_synthase"/>
</dbReference>
<evidence type="ECO:0000313" key="11">
    <source>
        <dbReference type="EMBL" id="BCM25558.1"/>
    </source>
</evidence>
<dbReference type="Gene3D" id="3.40.50.620">
    <property type="entry name" value="HUPs"/>
    <property type="match status" value="1"/>
</dbReference>
<evidence type="ECO:0000256" key="1">
    <source>
        <dbReference type="ARBA" id="ARBA00005188"/>
    </source>
</evidence>
<feature type="binding site" evidence="7">
    <location>
        <position position="180"/>
    </location>
    <ligand>
        <name>L-glutamine</name>
        <dbReference type="ChEBI" id="CHEBI:58359"/>
    </ligand>
</feature>
<feature type="binding site" evidence="7">
    <location>
        <position position="402"/>
    </location>
    <ligand>
        <name>deamido-NAD(+)</name>
        <dbReference type="ChEBI" id="CHEBI:58437"/>
        <note>ligand shared between two neighboring subunits</note>
    </ligand>
</feature>
<name>A0A8D5K1A6_9PROT</name>
<comment type="catalytic activity">
    <reaction evidence="7 8">
        <text>deamido-NAD(+) + L-glutamine + ATP + H2O = L-glutamate + AMP + diphosphate + NAD(+) + H(+)</text>
        <dbReference type="Rhea" id="RHEA:24384"/>
        <dbReference type="ChEBI" id="CHEBI:15377"/>
        <dbReference type="ChEBI" id="CHEBI:15378"/>
        <dbReference type="ChEBI" id="CHEBI:29985"/>
        <dbReference type="ChEBI" id="CHEBI:30616"/>
        <dbReference type="ChEBI" id="CHEBI:33019"/>
        <dbReference type="ChEBI" id="CHEBI:57540"/>
        <dbReference type="ChEBI" id="CHEBI:58359"/>
        <dbReference type="ChEBI" id="CHEBI:58437"/>
        <dbReference type="ChEBI" id="CHEBI:456215"/>
        <dbReference type="EC" id="6.3.5.1"/>
    </reaction>
</comment>
<dbReference type="Gene3D" id="3.60.110.10">
    <property type="entry name" value="Carbon-nitrogen hydrolase"/>
    <property type="match status" value="1"/>
</dbReference>
<reference evidence="11" key="1">
    <citation type="journal article" date="2021" name="Arch. Microbiol.">
        <title>Methyloradius palustris gen. nov., sp. nov., a methanol-oxidizing bacterium isolated from snow.</title>
        <authorList>
            <person name="Miyadera T."/>
            <person name="Kojima H."/>
            <person name="Fukui M."/>
        </authorList>
    </citation>
    <scope>NUCLEOTIDE SEQUENCE</scope>
    <source>
        <strain evidence="11">Zm11</strain>
    </source>
</reference>
<dbReference type="CDD" id="cd07570">
    <property type="entry name" value="GAT_Gln-NAD-synth"/>
    <property type="match status" value="1"/>
</dbReference>
<feature type="domain" description="CN hydrolase" evidence="10">
    <location>
        <begin position="5"/>
        <end position="244"/>
    </location>
</feature>
<dbReference type="InterPro" id="IPR014729">
    <property type="entry name" value="Rossmann-like_a/b/a_fold"/>
</dbReference>
<feature type="binding site" evidence="7">
    <location>
        <position position="373"/>
    </location>
    <ligand>
        <name>deamido-NAD(+)</name>
        <dbReference type="ChEBI" id="CHEBI:58437"/>
        <note>ligand shared between two neighboring subunits</note>
    </ligand>
</feature>
<dbReference type="GO" id="GO:0004359">
    <property type="term" value="F:glutaminase activity"/>
    <property type="evidence" value="ECO:0007669"/>
    <property type="project" value="InterPro"/>
</dbReference>
<dbReference type="GO" id="GO:0008795">
    <property type="term" value="F:NAD+ synthase activity"/>
    <property type="evidence" value="ECO:0007669"/>
    <property type="project" value="UniProtKB-UniRule"/>
</dbReference>
<evidence type="ECO:0000256" key="7">
    <source>
        <dbReference type="HAMAP-Rule" id="MF_02090"/>
    </source>
</evidence>
<comment type="function">
    <text evidence="7">Catalyzes the ATP-dependent amidation of deamido-NAD to form NAD. Uses L-glutamine as a nitrogen source.</text>
</comment>
<evidence type="ECO:0000256" key="6">
    <source>
        <dbReference type="ARBA" id="ARBA00023027"/>
    </source>
</evidence>
<dbReference type="InterPro" id="IPR036526">
    <property type="entry name" value="C-N_Hydrolase_sf"/>
</dbReference>
<dbReference type="PROSITE" id="PS50263">
    <property type="entry name" value="CN_HYDROLASE"/>
    <property type="match status" value="1"/>
</dbReference>
<dbReference type="Pfam" id="PF00795">
    <property type="entry name" value="CN_hydrolase"/>
    <property type="match status" value="1"/>
</dbReference>
<dbReference type="HAMAP" id="MF_02090">
    <property type="entry name" value="NadE_glutamine_dep"/>
    <property type="match status" value="1"/>
</dbReference>
<dbReference type="PIRSF" id="PIRSF006630">
    <property type="entry name" value="NADS_GAT"/>
    <property type="match status" value="1"/>
</dbReference>
<feature type="active site" description="Proton acceptor; for glutaminase activity" evidence="7">
    <location>
        <position position="45"/>
    </location>
</feature>
<evidence type="ECO:0000313" key="12">
    <source>
        <dbReference type="Proteomes" id="UP000826722"/>
    </source>
</evidence>
<comment type="pathway">
    <text evidence="1 7 8">Cofactor biosynthesis; NAD(+) biosynthesis; NAD(+) from deamido-NAD(+) (L-Gln route): step 1/1.</text>
</comment>
<evidence type="ECO:0000256" key="9">
    <source>
        <dbReference type="RuleBase" id="RU003811"/>
    </source>
</evidence>
<keyword evidence="12" id="KW-1185">Reference proteome</keyword>
<comment type="similarity">
    <text evidence="2 7 8">In the C-terminal section; belongs to the NAD synthetase family.</text>
</comment>
<feature type="active site" description="Nucleophile; for glutaminase activity" evidence="7">
    <location>
        <position position="148"/>
    </location>
</feature>
<dbReference type="InterPro" id="IPR003694">
    <property type="entry name" value="NAD_synthase"/>
</dbReference>